<accession>A0A4Z1T8S1</accession>
<evidence type="ECO:0000313" key="3">
    <source>
        <dbReference type="Proteomes" id="UP000315496"/>
    </source>
</evidence>
<comment type="caution">
    <text evidence="2">The sequence shown here is derived from an EMBL/GenBank/DDBJ whole genome shotgun (WGS) entry which is preliminary data.</text>
</comment>
<protein>
    <submittedName>
        <fullName evidence="2">Uncharacterized protein</fullName>
    </submittedName>
</protein>
<dbReference type="Proteomes" id="UP000315496">
    <property type="component" value="Chromosome 1"/>
</dbReference>
<feature type="region of interest" description="Disordered" evidence="1">
    <location>
        <begin position="18"/>
        <end position="49"/>
    </location>
</feature>
<dbReference type="EMBL" id="VDLU01000001">
    <property type="protein sequence ID" value="TNJ30523.1"/>
    <property type="molecule type" value="Genomic_DNA"/>
</dbReference>
<gene>
    <name evidence="2" type="ORF">GMRT_13114</name>
</gene>
<proteinExistence type="predicted"/>
<organism evidence="2 3">
    <name type="scientific">Giardia muris</name>
    <dbReference type="NCBI Taxonomy" id="5742"/>
    <lineage>
        <taxon>Eukaryota</taxon>
        <taxon>Metamonada</taxon>
        <taxon>Diplomonadida</taxon>
        <taxon>Hexamitidae</taxon>
        <taxon>Giardiinae</taxon>
        <taxon>Giardia</taxon>
    </lineage>
</organism>
<sequence length="774" mass="93651">MAAFSPWPSPPRLALVELPPLGPPSRTEDTDTFSVATLPPEPHGGSLSEPQRLSLSFLRLSGYGEPDETLWRAFMAWYRAFRISRLLKRPYQRLLREWCQKAQEARCCTIADVCYNLVLQRRCLRAMRHWTQKGTERRMERRLKVADEFYECLLCARFLRRCFVLIANRYSLLVRFNAEKEQRYKRIVWCIMLRCARRSLAALEFNQLHVKWEAFRGFRTGLILTYFQHRHESWLMHTVLLLWRRRYRTYLAMEQSFYTQRGYGAELALLLSVAPSDTRILIICFRAWQGLLLRRVHRRQVQQIGIQRCQTLLLRRSLKALRTHYRRAELRRRRMSQLRILLEHRLLHEYLQEWYENARQEHVSRLKRSVISRRLNQRLCRIAFEQWYHTYQRVQRFLINFRDVLLRIKHYRLRYAFSAMCERFVECRRESILAEDFLKASRQRQLQMALTIWYSKVLRQQTLCGSFMTIVDEYIDEAYARATSLTIKGWARESQLKILASVAFSAFRERYNRRMAQRERHRVAIKHYETRLYWRMGQATFREARGLTICQIHNYHMLIDALRHWRLAYLGRSLKERRDLSDLWNAFHTWHYQYRRERRLQQLESTVEQSYEYSLKSRIFRRFQRSFRSAQRAGRKTSIVEARYTRFLYGCALNTLLTAYCIRLSFTCSTREHCARESLAYTDVLRAYSDRNTGVVVESMRYLRAQLRFLTARQVLTPSSSRDGTDRQYWKTYQEYTHVQGYSQRRVDTDELLNHLDTRMQEIDVQLRGLHQSN</sequence>
<reference evidence="2 3" key="1">
    <citation type="submission" date="2019-05" db="EMBL/GenBank/DDBJ databases">
        <title>The compact genome of Giardia muris reveals important steps in the evolution of intestinal protozoan parasites.</title>
        <authorList>
            <person name="Xu F."/>
            <person name="Jimenez-Gonzalez A."/>
            <person name="Einarsson E."/>
            <person name="Astvaldsson A."/>
            <person name="Peirasmaki D."/>
            <person name="Eckmann L."/>
            <person name="Andersson J.O."/>
            <person name="Svard S.G."/>
            <person name="Jerlstrom-Hultqvist J."/>
        </authorList>
    </citation>
    <scope>NUCLEOTIDE SEQUENCE [LARGE SCALE GENOMIC DNA]</scope>
    <source>
        <strain evidence="2 3">Roberts-Thomson</strain>
    </source>
</reference>
<evidence type="ECO:0000256" key="1">
    <source>
        <dbReference type="SAM" id="MobiDB-lite"/>
    </source>
</evidence>
<evidence type="ECO:0000313" key="2">
    <source>
        <dbReference type="EMBL" id="TNJ30523.1"/>
    </source>
</evidence>
<dbReference type="VEuPathDB" id="GiardiaDB:GMRT_13114"/>
<keyword evidence="3" id="KW-1185">Reference proteome</keyword>
<dbReference type="AlphaFoldDB" id="A0A4Z1T8S1"/>
<name>A0A4Z1T8S1_GIAMU</name>